<comment type="caution">
    <text evidence="1">The sequence shown here is derived from an EMBL/GenBank/DDBJ whole genome shotgun (WGS) entry which is preliminary data.</text>
</comment>
<reference evidence="1" key="1">
    <citation type="submission" date="2016-11" db="EMBL/GenBank/DDBJ databases">
        <title>The genome sequence of Colletotrichum cuscutae.</title>
        <authorList>
            <person name="Baroncelli R."/>
        </authorList>
    </citation>
    <scope>NUCLEOTIDE SEQUENCE</scope>
    <source>
        <strain evidence="1">IMI 304802</strain>
    </source>
</reference>
<dbReference type="InterPro" id="IPR016039">
    <property type="entry name" value="Thiolase-like"/>
</dbReference>
<name>A0AAI9XWF0_9PEZI</name>
<evidence type="ECO:0000313" key="1">
    <source>
        <dbReference type="EMBL" id="KAK1466462.1"/>
    </source>
</evidence>
<keyword evidence="2" id="KW-1185">Reference proteome</keyword>
<accession>A0AAI9XWF0</accession>
<dbReference type="Proteomes" id="UP001239213">
    <property type="component" value="Unassembled WGS sequence"/>
</dbReference>
<dbReference type="EMBL" id="MPDP01000260">
    <property type="protein sequence ID" value="KAK1466462.1"/>
    <property type="molecule type" value="Genomic_DNA"/>
</dbReference>
<evidence type="ECO:0000313" key="2">
    <source>
        <dbReference type="Proteomes" id="UP001239213"/>
    </source>
</evidence>
<gene>
    <name evidence="1" type="ORF">CCUS01_01312</name>
</gene>
<sequence>MHDTASQAGDTADMSSIAAGFGSVHSPGYTLYVGAVKAKVGHGGNCCGHGSPHQVHYDTQTLPDPRPDRPSFRPTRATLPLGPLSMTLGINVAEKSHVCRAARVADGRNIMINNSDIAVGTLPCSLSYYPADAGMPKGGNVSRVIARSNRHTECGKSGLTI</sequence>
<dbReference type="GO" id="GO:0016746">
    <property type="term" value="F:acyltransferase activity"/>
    <property type="evidence" value="ECO:0007669"/>
    <property type="project" value="InterPro"/>
</dbReference>
<dbReference type="AlphaFoldDB" id="A0AAI9XWF0"/>
<organism evidence="1 2">
    <name type="scientific">Colletotrichum cuscutae</name>
    <dbReference type="NCBI Taxonomy" id="1209917"/>
    <lineage>
        <taxon>Eukaryota</taxon>
        <taxon>Fungi</taxon>
        <taxon>Dikarya</taxon>
        <taxon>Ascomycota</taxon>
        <taxon>Pezizomycotina</taxon>
        <taxon>Sordariomycetes</taxon>
        <taxon>Hypocreomycetidae</taxon>
        <taxon>Glomerellales</taxon>
        <taxon>Glomerellaceae</taxon>
        <taxon>Colletotrichum</taxon>
        <taxon>Colletotrichum acutatum species complex</taxon>
    </lineage>
</organism>
<protein>
    <submittedName>
        <fullName evidence="1">Beta-ketoacyl synthase domain-containing protein</fullName>
    </submittedName>
</protein>
<dbReference type="SUPFAM" id="SSF53901">
    <property type="entry name" value="Thiolase-like"/>
    <property type="match status" value="1"/>
</dbReference>
<proteinExistence type="predicted"/>